<evidence type="ECO:0000256" key="1">
    <source>
        <dbReference type="ARBA" id="ARBA00007347"/>
    </source>
</evidence>
<keyword evidence="3" id="KW-0143">Chaperone</keyword>
<protein>
    <recommendedName>
        <fullName evidence="3">COX assembly mitochondrial protein</fullName>
    </recommendedName>
</protein>
<evidence type="ECO:0000313" key="5">
    <source>
        <dbReference type="Proteomes" id="UP000000707"/>
    </source>
</evidence>
<dbReference type="Proteomes" id="UP000000707">
    <property type="component" value="Unassembled WGS sequence"/>
</dbReference>
<dbReference type="EMBL" id="GL996528">
    <property type="protein sequence ID" value="EGV60795.1"/>
    <property type="molecule type" value="Genomic_DNA"/>
</dbReference>
<comment type="similarity">
    <text evidence="1 3">Belongs to the CMC family.</text>
</comment>
<name>G3BCB8_CANTC</name>
<evidence type="ECO:0000256" key="2">
    <source>
        <dbReference type="ARBA" id="ARBA00023157"/>
    </source>
</evidence>
<keyword evidence="3" id="KW-0496">Mitochondrion</keyword>
<reference evidence="4 5" key="1">
    <citation type="journal article" date="2011" name="Proc. Natl. Acad. Sci. U.S.A.">
        <title>Comparative genomics of xylose-fermenting fungi for enhanced biofuel production.</title>
        <authorList>
            <person name="Wohlbach D.J."/>
            <person name="Kuo A."/>
            <person name="Sato T.K."/>
            <person name="Potts K.M."/>
            <person name="Salamov A.A."/>
            <person name="LaButti K.M."/>
            <person name="Sun H."/>
            <person name="Clum A."/>
            <person name="Pangilinan J.L."/>
            <person name="Lindquist E.A."/>
            <person name="Lucas S."/>
            <person name="Lapidus A."/>
            <person name="Jin M."/>
            <person name="Gunawan C."/>
            <person name="Balan V."/>
            <person name="Dale B.E."/>
            <person name="Jeffries T.W."/>
            <person name="Zinkel R."/>
            <person name="Barry K.W."/>
            <person name="Grigoriev I.V."/>
            <person name="Gasch A.P."/>
        </authorList>
    </citation>
    <scope>NUCLEOTIDE SEQUENCE [LARGE SCALE GENOMIC DNA]</scope>
    <source>
        <strain evidence="5">ATCC 10573 / BCRC 21748 / CBS 615 / JCM 9827 / NBRC 10315 / NRRL Y-1498 / VKM Y-70</strain>
    </source>
</reference>
<gene>
    <name evidence="4" type="ORF">CANTEDRAFT_116863</name>
</gene>
<dbReference type="eggNOG" id="ENOG502T13F">
    <property type="taxonomic scope" value="Eukaryota"/>
</dbReference>
<dbReference type="HOGENOM" id="CLU_147575_0_0_1"/>
<dbReference type="InterPro" id="IPR013892">
    <property type="entry name" value="Cyt_c_biogenesis_Cmc1-like"/>
</dbReference>
<evidence type="ECO:0000256" key="3">
    <source>
        <dbReference type="RuleBase" id="RU364104"/>
    </source>
</evidence>
<comment type="subcellular location">
    <subcellularLocation>
        <location evidence="3">Mitochondrion inner membrane</location>
    </subcellularLocation>
</comment>
<keyword evidence="3" id="KW-0999">Mitochondrion inner membrane</keyword>
<keyword evidence="2" id="KW-1015">Disulfide bond</keyword>
<comment type="function">
    <text evidence="3">Required for mitochondrial cytochrome c oxidase (COX) assembly and respiration.</text>
</comment>
<dbReference type="Pfam" id="PF08583">
    <property type="entry name" value="Cmc1"/>
    <property type="match status" value="1"/>
</dbReference>
<dbReference type="PROSITE" id="PS51808">
    <property type="entry name" value="CHCH"/>
    <property type="match status" value="1"/>
</dbReference>
<dbReference type="OrthoDB" id="6224010at2759"/>
<keyword evidence="3" id="KW-0472">Membrane</keyword>
<dbReference type="AlphaFoldDB" id="G3BCB8"/>
<proteinExistence type="inferred from homology"/>
<sequence>MAKETDYEKLNLPSDPKLPAWILTPKEEKLIFQRWRKKAFKQCDELIKVYIRCSNSYQNPWDAMGHCKDFNDAQLACMKEYQQLKYLDIERDILIQEKNAKKQG</sequence>
<accession>G3BCB8</accession>
<keyword evidence="5" id="KW-1185">Reference proteome</keyword>
<dbReference type="STRING" id="590646.G3BCB8"/>
<organism evidence="5">
    <name type="scientific">Candida tenuis (strain ATCC 10573 / BCRC 21748 / CBS 615 / JCM 9827 / NBRC 10315 / NRRL Y-1498 / VKM Y-70)</name>
    <name type="common">Yeast</name>
    <name type="synonym">Yamadazyma tenuis</name>
    <dbReference type="NCBI Taxonomy" id="590646"/>
    <lineage>
        <taxon>Eukaryota</taxon>
        <taxon>Fungi</taxon>
        <taxon>Dikarya</taxon>
        <taxon>Ascomycota</taxon>
        <taxon>Saccharomycotina</taxon>
        <taxon>Pichiomycetes</taxon>
        <taxon>Debaryomycetaceae</taxon>
        <taxon>Yamadazyma</taxon>
    </lineage>
</organism>
<dbReference type="GO" id="GO:0005743">
    <property type="term" value="C:mitochondrial inner membrane"/>
    <property type="evidence" value="ECO:0007669"/>
    <property type="project" value="UniProtKB-SubCell"/>
</dbReference>
<evidence type="ECO:0000313" key="4">
    <source>
        <dbReference type="EMBL" id="EGV60795.1"/>
    </source>
</evidence>